<feature type="domain" description="Peptidase S8/S53" evidence="7">
    <location>
        <begin position="177"/>
        <end position="251"/>
    </location>
</feature>
<dbReference type="PANTHER" id="PTHR43806">
    <property type="entry name" value="PEPTIDASE S8"/>
    <property type="match status" value="1"/>
</dbReference>
<comment type="caution">
    <text evidence="5">Lacks conserved residue(s) required for the propagation of feature annotation.</text>
</comment>
<dbReference type="KEGG" id="dhe:111592325"/>
<organism evidence="9 10">
    <name type="scientific">Drosophila hydei</name>
    <name type="common">Fruit fly</name>
    <dbReference type="NCBI Taxonomy" id="7224"/>
    <lineage>
        <taxon>Eukaryota</taxon>
        <taxon>Metazoa</taxon>
        <taxon>Ecdysozoa</taxon>
        <taxon>Arthropoda</taxon>
        <taxon>Hexapoda</taxon>
        <taxon>Insecta</taxon>
        <taxon>Pterygota</taxon>
        <taxon>Neoptera</taxon>
        <taxon>Endopterygota</taxon>
        <taxon>Diptera</taxon>
        <taxon>Brachycera</taxon>
        <taxon>Muscomorpha</taxon>
        <taxon>Ephydroidea</taxon>
        <taxon>Drosophilidae</taxon>
        <taxon>Drosophila</taxon>
    </lineage>
</organism>
<dbReference type="InterPro" id="IPR022398">
    <property type="entry name" value="Peptidase_S8_His-AS"/>
</dbReference>
<dbReference type="PANTHER" id="PTHR43806:SF7">
    <property type="entry name" value="MEMBRANE-BOUND TRANSCRIPTION FACTOR SITE-1 PROTEASE"/>
    <property type="match status" value="1"/>
</dbReference>
<dbReference type="InterPro" id="IPR000209">
    <property type="entry name" value="Peptidase_S8/S53_dom"/>
</dbReference>
<evidence type="ECO:0000259" key="7">
    <source>
        <dbReference type="Pfam" id="PF00082"/>
    </source>
</evidence>
<evidence type="ECO:0000256" key="4">
    <source>
        <dbReference type="ARBA" id="ARBA00022825"/>
    </source>
</evidence>
<evidence type="ECO:0000256" key="2">
    <source>
        <dbReference type="ARBA" id="ARBA00022670"/>
    </source>
</evidence>
<evidence type="ECO:0000259" key="8">
    <source>
        <dbReference type="Pfam" id="PF23001"/>
    </source>
</evidence>
<dbReference type="OMA" id="NICTPKG"/>
<dbReference type="GeneID" id="111592325"/>
<evidence type="ECO:0000256" key="1">
    <source>
        <dbReference type="ARBA" id="ARBA00011073"/>
    </source>
</evidence>
<dbReference type="AlphaFoldDB" id="A0A6J1L7U4"/>
<evidence type="ECO:0000256" key="5">
    <source>
        <dbReference type="PROSITE-ProRule" id="PRU01240"/>
    </source>
</evidence>
<keyword evidence="3" id="KW-0378">Hydrolase</keyword>
<dbReference type="RefSeq" id="XP_023160218.1">
    <property type="nucleotide sequence ID" value="XM_023304450.2"/>
</dbReference>
<accession>A0A6J1L7U4</accession>
<evidence type="ECO:0000313" key="10">
    <source>
        <dbReference type="RefSeq" id="XP_023160218.1"/>
    </source>
</evidence>
<reference evidence="10" key="1">
    <citation type="submission" date="2025-08" db="UniProtKB">
        <authorList>
            <consortium name="RefSeq"/>
        </authorList>
    </citation>
    <scope>IDENTIFICATION</scope>
    <source>
        <strain evidence="10">15085-1641.00</strain>
        <tissue evidence="10">Whole body</tissue>
    </source>
</reference>
<protein>
    <submittedName>
        <fullName evidence="10">Membrane-bound transcription factor site-1 protease</fullName>
    </submittedName>
</protein>
<dbReference type="PROSITE" id="PS00137">
    <property type="entry name" value="SUBTILASE_HIS"/>
    <property type="match status" value="1"/>
</dbReference>
<keyword evidence="4" id="KW-0720">Serine protease</keyword>
<dbReference type="CTD" id="40399"/>
<dbReference type="SUPFAM" id="SSF52743">
    <property type="entry name" value="Subtilisin-like"/>
    <property type="match status" value="1"/>
</dbReference>
<dbReference type="Pfam" id="PF00082">
    <property type="entry name" value="Peptidase_S8"/>
    <property type="match status" value="1"/>
</dbReference>
<dbReference type="GO" id="GO:0005794">
    <property type="term" value="C:Golgi apparatus"/>
    <property type="evidence" value="ECO:0007669"/>
    <property type="project" value="TreeGrafter"/>
</dbReference>
<keyword evidence="2 10" id="KW-0645">Protease</keyword>
<dbReference type="GO" id="GO:0006508">
    <property type="term" value="P:proteolysis"/>
    <property type="evidence" value="ECO:0007669"/>
    <property type="project" value="UniProtKB-KW"/>
</dbReference>
<feature type="chain" id="PRO_5026701594" evidence="6">
    <location>
        <begin position="24"/>
        <end position="265"/>
    </location>
</feature>
<dbReference type="InterPro" id="IPR036852">
    <property type="entry name" value="Peptidase_S8/S53_dom_sf"/>
</dbReference>
<dbReference type="GO" id="GO:0004252">
    <property type="term" value="F:serine-type endopeptidase activity"/>
    <property type="evidence" value="ECO:0007669"/>
    <property type="project" value="InterPro"/>
</dbReference>
<name>A0A6J1L7U4_DROHY</name>
<dbReference type="PROSITE" id="PS51892">
    <property type="entry name" value="SUBTILASE"/>
    <property type="match status" value="1"/>
</dbReference>
<dbReference type="Proteomes" id="UP000504633">
    <property type="component" value="Unplaced"/>
</dbReference>
<dbReference type="Pfam" id="PF23001">
    <property type="entry name" value="MBTP1_N"/>
    <property type="match status" value="1"/>
</dbReference>
<proteinExistence type="inferred from homology"/>
<keyword evidence="9" id="KW-1185">Reference proteome</keyword>
<dbReference type="InterPro" id="IPR015500">
    <property type="entry name" value="Peptidase_S8_subtilisin-rel"/>
</dbReference>
<dbReference type="InterPro" id="IPR055143">
    <property type="entry name" value="MBTP1_N"/>
</dbReference>
<sequence length="265" mass="29985">MSALKYVFVINAVLAIFIAECTLKEENICTPKGIQFQEKNVPNEFIVTYHSKYLTKVRKSFILKRLIKGNVLEWSIKPRNNLASYYPSDFDILYLSDTNCTLIEETLNFVRAHPVVKKVSRHHYVQRYLSSNITDSFTYNIRNPQGVARDKHVKSGHPQHVTASLHADVLWKLGITGKGVKVAIFDTGLTQNHPHFRNVKERTNWTNEKSLDDGVSHGTFVAGVIASSKECLGLAPDAELHIYKVFTNSQVNRNGFPILNIVADS</sequence>
<comment type="similarity">
    <text evidence="1 5">Belongs to the peptidase S8 family.</text>
</comment>
<feature type="signal peptide" evidence="6">
    <location>
        <begin position="1"/>
        <end position="23"/>
    </location>
</feature>
<evidence type="ECO:0000256" key="6">
    <source>
        <dbReference type="SAM" id="SignalP"/>
    </source>
</evidence>
<dbReference type="PRINTS" id="PR00723">
    <property type="entry name" value="SUBTILISIN"/>
</dbReference>
<feature type="domain" description="Membrane-bound transcription factor site-1 protease-like N-terminal" evidence="8">
    <location>
        <begin position="41"/>
        <end position="122"/>
    </location>
</feature>
<evidence type="ECO:0000256" key="3">
    <source>
        <dbReference type="ARBA" id="ARBA00022801"/>
    </source>
</evidence>
<dbReference type="Gene3D" id="3.40.50.200">
    <property type="entry name" value="Peptidase S8/S53 domain"/>
    <property type="match status" value="1"/>
</dbReference>
<keyword evidence="6" id="KW-0732">Signal</keyword>
<gene>
    <name evidence="10" type="primary">LOC111592325</name>
</gene>
<evidence type="ECO:0000313" key="9">
    <source>
        <dbReference type="Proteomes" id="UP000504633"/>
    </source>
</evidence>
<dbReference type="InterPro" id="IPR050131">
    <property type="entry name" value="Peptidase_S8_subtilisin-like"/>
</dbReference>
<dbReference type="OrthoDB" id="1740355at2759"/>